<gene>
    <name evidence="1" type="ORF">HMF7854_04455</name>
</gene>
<accession>A0A3R9WRL8</accession>
<sequence length="70" mass="7195">MAEKTTKTKALVLRDFTDAGTGENFTKDATPSIESGVFANYEAAGLVGRCDTKAATASPASSAKDENPPA</sequence>
<organism evidence="1 2">
    <name type="scientific">Sphingomonas ginkgonis</name>
    <dbReference type="NCBI Taxonomy" id="2315330"/>
    <lineage>
        <taxon>Bacteria</taxon>
        <taxon>Pseudomonadati</taxon>
        <taxon>Pseudomonadota</taxon>
        <taxon>Alphaproteobacteria</taxon>
        <taxon>Sphingomonadales</taxon>
        <taxon>Sphingomonadaceae</taxon>
        <taxon>Sphingomonas</taxon>
    </lineage>
</organism>
<dbReference type="EMBL" id="RWJF01000001">
    <property type="protein sequence ID" value="RST30160.1"/>
    <property type="molecule type" value="Genomic_DNA"/>
</dbReference>
<keyword evidence="2" id="KW-1185">Reference proteome</keyword>
<reference evidence="1 2" key="1">
    <citation type="submission" date="2018-12" db="EMBL/GenBank/DDBJ databases">
        <title>Sphingomonas sp. HMF7854 Genome sequencing and assembly.</title>
        <authorList>
            <person name="Cha I."/>
            <person name="Kang H."/>
            <person name="Kim H."/>
            <person name="Kang J."/>
            <person name="Joh K."/>
        </authorList>
    </citation>
    <scope>NUCLEOTIDE SEQUENCE [LARGE SCALE GENOMIC DNA]</scope>
    <source>
        <strain evidence="1 2">HMF7854</strain>
    </source>
</reference>
<dbReference type="OrthoDB" id="7583374at2"/>
<comment type="caution">
    <text evidence="1">The sequence shown here is derived from an EMBL/GenBank/DDBJ whole genome shotgun (WGS) entry which is preliminary data.</text>
</comment>
<proteinExistence type="predicted"/>
<evidence type="ECO:0000313" key="2">
    <source>
        <dbReference type="Proteomes" id="UP000274661"/>
    </source>
</evidence>
<name>A0A3R9WRL8_9SPHN</name>
<dbReference type="Proteomes" id="UP000274661">
    <property type="component" value="Unassembled WGS sequence"/>
</dbReference>
<dbReference type="RefSeq" id="WP_126717995.1">
    <property type="nucleotide sequence ID" value="NZ_RWJF01000001.1"/>
</dbReference>
<protein>
    <submittedName>
        <fullName evidence="1">Uncharacterized protein</fullName>
    </submittedName>
</protein>
<dbReference type="AlphaFoldDB" id="A0A3R9WRL8"/>
<evidence type="ECO:0000313" key="1">
    <source>
        <dbReference type="EMBL" id="RST30160.1"/>
    </source>
</evidence>